<accession>B9T7D1</accession>
<reference evidence="2" key="1">
    <citation type="journal article" date="2010" name="Nat. Biotechnol.">
        <title>Draft genome sequence of the oilseed species Ricinus communis.</title>
        <authorList>
            <person name="Chan A.P."/>
            <person name="Crabtree J."/>
            <person name="Zhao Q."/>
            <person name="Lorenzi H."/>
            <person name="Orvis J."/>
            <person name="Puiu D."/>
            <person name="Melake-Berhan A."/>
            <person name="Jones K.M."/>
            <person name="Redman J."/>
            <person name="Chen G."/>
            <person name="Cahoon E.B."/>
            <person name="Gedil M."/>
            <person name="Stanke M."/>
            <person name="Haas B.J."/>
            <person name="Wortman J.R."/>
            <person name="Fraser-Liggett C.M."/>
            <person name="Ravel J."/>
            <person name="Rabinowicz P.D."/>
        </authorList>
    </citation>
    <scope>NUCLEOTIDE SEQUENCE [LARGE SCALE GENOMIC DNA]</scope>
    <source>
        <strain evidence="2">cv. Hale</strain>
    </source>
</reference>
<name>B9T7D1_RICCO</name>
<organism evidence="1 2">
    <name type="scientific">Ricinus communis</name>
    <name type="common">Castor bean</name>
    <dbReference type="NCBI Taxonomy" id="3988"/>
    <lineage>
        <taxon>Eukaryota</taxon>
        <taxon>Viridiplantae</taxon>
        <taxon>Streptophyta</taxon>
        <taxon>Embryophyta</taxon>
        <taxon>Tracheophyta</taxon>
        <taxon>Spermatophyta</taxon>
        <taxon>Magnoliopsida</taxon>
        <taxon>eudicotyledons</taxon>
        <taxon>Gunneridae</taxon>
        <taxon>Pentapetalae</taxon>
        <taxon>rosids</taxon>
        <taxon>fabids</taxon>
        <taxon>Malpighiales</taxon>
        <taxon>Euphorbiaceae</taxon>
        <taxon>Acalyphoideae</taxon>
        <taxon>Acalypheae</taxon>
        <taxon>Ricinus</taxon>
    </lineage>
</organism>
<dbReference type="EMBL" id="EQ974734">
    <property type="protein sequence ID" value="EEF28233.1"/>
    <property type="molecule type" value="Genomic_DNA"/>
</dbReference>
<evidence type="ECO:0000313" key="1">
    <source>
        <dbReference type="EMBL" id="EEF28233.1"/>
    </source>
</evidence>
<dbReference type="InParanoid" id="B9T7D1"/>
<evidence type="ECO:0000313" key="2">
    <source>
        <dbReference type="Proteomes" id="UP000008311"/>
    </source>
</evidence>
<keyword evidence="2" id="KW-1185">Reference proteome</keyword>
<dbReference type="AlphaFoldDB" id="B9T7D1"/>
<proteinExistence type="predicted"/>
<dbReference type="Proteomes" id="UP000008311">
    <property type="component" value="Unassembled WGS sequence"/>
</dbReference>
<sequence length="63" mass="7288">MRKCIGMKKWKLGRCLIECMAYGLKQLEKKGWVKIPFDEKFLAKGKRRAIGILANDQHGTITH</sequence>
<gene>
    <name evidence="1" type="ORF">RCOM_0159630</name>
</gene>
<protein>
    <submittedName>
        <fullName evidence="1">Uncharacterized protein</fullName>
    </submittedName>
</protein>